<dbReference type="Pfam" id="PF09284">
    <property type="entry name" value="RhgB_N"/>
    <property type="match status" value="1"/>
</dbReference>
<accession>A0A8H2WCB5</accession>
<reference evidence="2" key="1">
    <citation type="submission" date="2021-01" db="EMBL/GenBank/DDBJ databases">
        <authorList>
            <person name="Kaushik A."/>
        </authorList>
    </citation>
    <scope>NUCLEOTIDE SEQUENCE</scope>
    <source>
        <strain evidence="2">AG1-1A</strain>
    </source>
</reference>
<dbReference type="EMBL" id="CAJMWR010000174">
    <property type="protein sequence ID" value="CAE6353067.1"/>
    <property type="molecule type" value="Genomic_DNA"/>
</dbReference>
<comment type="caution">
    <text evidence="2">The sequence shown here is derived from an EMBL/GenBank/DDBJ whole genome shotgun (WGS) entry which is preliminary data.</text>
</comment>
<dbReference type="InterPro" id="IPR016590">
    <property type="entry name" value="Rhamnogalacturonase_B"/>
</dbReference>
<evidence type="ECO:0000259" key="1">
    <source>
        <dbReference type="Pfam" id="PF09284"/>
    </source>
</evidence>
<dbReference type="GO" id="GO:0016837">
    <property type="term" value="F:carbon-oxygen lyase activity, acting on polysaccharides"/>
    <property type="evidence" value="ECO:0007669"/>
    <property type="project" value="InterPro"/>
</dbReference>
<evidence type="ECO:0000313" key="2">
    <source>
        <dbReference type="EMBL" id="CAE6353067.1"/>
    </source>
</evidence>
<organism evidence="2 3">
    <name type="scientific">Rhizoctonia solani</name>
    <dbReference type="NCBI Taxonomy" id="456999"/>
    <lineage>
        <taxon>Eukaryota</taxon>
        <taxon>Fungi</taxon>
        <taxon>Dikarya</taxon>
        <taxon>Basidiomycota</taxon>
        <taxon>Agaricomycotina</taxon>
        <taxon>Agaricomycetes</taxon>
        <taxon>Cantharellales</taxon>
        <taxon>Ceratobasidiaceae</taxon>
        <taxon>Rhizoctonia</taxon>
    </lineage>
</organism>
<proteinExistence type="predicted"/>
<name>A0A8H2WCB5_9AGAM</name>
<gene>
    <name evidence="2" type="ORF">RDB_LOCUS9495</name>
</gene>
<dbReference type="SUPFAM" id="SSF74650">
    <property type="entry name" value="Galactose mutarotase-like"/>
    <property type="match status" value="1"/>
</dbReference>
<dbReference type="AlphaFoldDB" id="A0A8H2WCB5"/>
<dbReference type="PANTHER" id="PTHR36574:SF1">
    <property type="entry name" value="RHAMNOGALACTURONATE LYASE-RELATED"/>
    <property type="match status" value="1"/>
</dbReference>
<dbReference type="InterPro" id="IPR011013">
    <property type="entry name" value="Gal_mutarotase_sf_dom"/>
</dbReference>
<protein>
    <recommendedName>
        <fullName evidence="1">Rhamnogalacturonase B N-terminal domain-containing protein</fullName>
    </recommendedName>
</protein>
<dbReference type="PANTHER" id="PTHR36574">
    <property type="entry name" value="RHAMNOGALACTURONATE LYASE-RELATED"/>
    <property type="match status" value="1"/>
</dbReference>
<dbReference type="GO" id="GO:0030246">
    <property type="term" value="F:carbohydrate binding"/>
    <property type="evidence" value="ECO:0007669"/>
    <property type="project" value="InterPro"/>
</dbReference>
<feature type="domain" description="Rhamnogalacturonase B N-terminal" evidence="1">
    <location>
        <begin position="6"/>
        <end position="53"/>
    </location>
</feature>
<dbReference type="InterPro" id="IPR015364">
    <property type="entry name" value="RhgB_N"/>
</dbReference>
<dbReference type="GO" id="GO:0045490">
    <property type="term" value="P:pectin catabolic process"/>
    <property type="evidence" value="ECO:0007669"/>
    <property type="project" value="TreeGrafter"/>
</dbReference>
<dbReference type="InterPro" id="IPR014718">
    <property type="entry name" value="GH-type_carb-bd"/>
</dbReference>
<dbReference type="Gene3D" id="2.70.98.10">
    <property type="match status" value="1"/>
</dbReference>
<dbReference type="Proteomes" id="UP000663840">
    <property type="component" value="Unassembled WGS sequence"/>
</dbReference>
<evidence type="ECO:0000313" key="3">
    <source>
        <dbReference type="Proteomes" id="UP000663840"/>
    </source>
</evidence>
<sequence length="73" mass="7842">MVPKRYTSMNSNYEQTESYCTGFFGPDTLVFTSGIAPSSSLDISFFEDLGLEGGCGAFSISGVKSGTIKHMQI</sequence>